<dbReference type="OrthoDB" id="9805856at2"/>
<dbReference type="PROSITE" id="PS50943">
    <property type="entry name" value="HTH_CROC1"/>
    <property type="match status" value="1"/>
</dbReference>
<evidence type="ECO:0000259" key="1">
    <source>
        <dbReference type="PROSITE" id="PS50943"/>
    </source>
</evidence>
<protein>
    <recommendedName>
        <fullName evidence="1">HTH cro/C1-type domain-containing protein</fullName>
    </recommendedName>
</protein>
<dbReference type="AlphaFoldDB" id="A0A010RP99"/>
<dbReference type="HOGENOM" id="CLU_2118973_0_0_6"/>
<dbReference type="PATRIC" id="fig|1042209.11.peg.210"/>
<gene>
    <name evidence="2" type="ORF">HK44_029735</name>
</gene>
<accession>A0A010RP99</accession>
<sequence>MDFKSIYDLRPDSEVFHQELRRARADKGLTQSELAQELGISSVMTQRYEMDLSKKNSARPNPITAKKIHDFFRTQPTQAAPKAPANPPLSQIPLDDLLKEIGARGYKVSLESKD</sequence>
<dbReference type="RefSeq" id="WP_024265245.1">
    <property type="nucleotide sequence ID" value="NZ_AFOY02000030.1"/>
</dbReference>
<dbReference type="Proteomes" id="UP000022611">
    <property type="component" value="Unassembled WGS sequence"/>
</dbReference>
<dbReference type="SUPFAM" id="SSF47413">
    <property type="entry name" value="lambda repressor-like DNA-binding domains"/>
    <property type="match status" value="1"/>
</dbReference>
<dbReference type="InterPro" id="IPR010982">
    <property type="entry name" value="Lambda_DNA-bd_dom_sf"/>
</dbReference>
<evidence type="ECO:0000313" key="2">
    <source>
        <dbReference type="EMBL" id="EXF90954.1"/>
    </source>
</evidence>
<reference evidence="2 3" key="1">
    <citation type="journal article" date="2011" name="J. Bacteriol.">
        <title>Draft genome sequence of the polycyclic aromatic hydrocarbon-degrading, genetically engineered bioluminescent bioreporter Pseudomonas fluorescens HK44.</title>
        <authorList>
            <person name="Chauhan A."/>
            <person name="Layton A.C."/>
            <person name="Williams D.E."/>
            <person name="Smartt A.E."/>
            <person name="Ripp S."/>
            <person name="Karpinets T.V."/>
            <person name="Brown S.D."/>
            <person name="Sayler G.S."/>
        </authorList>
    </citation>
    <scope>NUCLEOTIDE SEQUENCE [LARGE SCALE GENOMIC DNA]</scope>
    <source>
        <strain evidence="2 3">HK44</strain>
        <plasmid evidence="2">unnamed2</plasmid>
    </source>
</reference>
<keyword evidence="2" id="KW-0614">Plasmid</keyword>
<proteinExistence type="predicted"/>
<geneLocation type="plasmid" evidence="2">
    <name>unnamed2</name>
</geneLocation>
<dbReference type="SMART" id="SM00530">
    <property type="entry name" value="HTH_XRE"/>
    <property type="match status" value="1"/>
</dbReference>
<organism evidence="2 3">
    <name type="scientific">Pseudomonas fluorescens HK44</name>
    <dbReference type="NCBI Taxonomy" id="1042209"/>
    <lineage>
        <taxon>Bacteria</taxon>
        <taxon>Pseudomonadati</taxon>
        <taxon>Pseudomonadota</taxon>
        <taxon>Gammaproteobacteria</taxon>
        <taxon>Pseudomonadales</taxon>
        <taxon>Pseudomonadaceae</taxon>
        <taxon>Pseudomonas</taxon>
    </lineage>
</organism>
<dbReference type="GO" id="GO:0003677">
    <property type="term" value="F:DNA binding"/>
    <property type="evidence" value="ECO:0007669"/>
    <property type="project" value="InterPro"/>
</dbReference>
<feature type="domain" description="HTH cro/C1-type" evidence="1">
    <location>
        <begin position="20"/>
        <end position="79"/>
    </location>
</feature>
<dbReference type="EMBL" id="AFOY02000030">
    <property type="protein sequence ID" value="EXF90954.1"/>
    <property type="molecule type" value="Genomic_DNA"/>
</dbReference>
<dbReference type="CDD" id="cd00093">
    <property type="entry name" value="HTH_XRE"/>
    <property type="match status" value="1"/>
</dbReference>
<comment type="caution">
    <text evidence="2">The sequence shown here is derived from an EMBL/GenBank/DDBJ whole genome shotgun (WGS) entry which is preliminary data.</text>
</comment>
<name>A0A010RP99_PSEFL</name>
<evidence type="ECO:0000313" key="3">
    <source>
        <dbReference type="Proteomes" id="UP000022611"/>
    </source>
</evidence>
<dbReference type="Pfam" id="PF01381">
    <property type="entry name" value="HTH_3"/>
    <property type="match status" value="1"/>
</dbReference>
<dbReference type="InterPro" id="IPR001387">
    <property type="entry name" value="Cro/C1-type_HTH"/>
</dbReference>
<dbReference type="Gene3D" id="1.10.260.40">
    <property type="entry name" value="lambda repressor-like DNA-binding domains"/>
    <property type="match status" value="1"/>
</dbReference>